<feature type="region of interest" description="Disordered" evidence="2">
    <location>
        <begin position="50"/>
        <end position="79"/>
    </location>
</feature>
<sequence>MPVKRPHKKSRYGCNRCRERRVKCDEALPRCSTCMKRNETCEYTRQPLSCTDSNKHDSPPESASGSTHSADPELINPSIAAPNSTSRWASVRLNELYLMHHWCTRTCHSFTSKYEELSREFVPREAFRHGYLMDALLAVTALHIATETADASIATRHVGAALRYQNHSVAELHKTLENISPDNVNAVVLTSIFLMIGSVLSPLLPAASDEAEIKSTADIMIPLVHFTRGIGAIVIKNRHWLLQGPLMDWFRGSEHVIITPNKSFPHLGYQILNRAVSASINESQPTYYLNHKAMERLEDAYHQGKSMLRWLSTSEPEFLQELQRGATVALAIFMFWGVLLDQADDMWWARYAGKRLVEDMATTLDESEERWKSLTHWCRERVGLPAHEQPSPT</sequence>
<evidence type="ECO:0000259" key="3">
    <source>
        <dbReference type="PROSITE" id="PS50048"/>
    </source>
</evidence>
<dbReference type="PANTHER" id="PTHR47784">
    <property type="entry name" value="STEROL UPTAKE CONTROL PROTEIN 2"/>
    <property type="match status" value="1"/>
</dbReference>
<evidence type="ECO:0000313" key="4">
    <source>
        <dbReference type="EMBL" id="PSN66736.1"/>
    </source>
</evidence>
<gene>
    <name evidence="4" type="ORF">BS50DRAFT_372584</name>
</gene>
<dbReference type="AlphaFoldDB" id="A0A2T2NN79"/>
<proteinExistence type="predicted"/>
<dbReference type="Gene3D" id="4.10.240.10">
    <property type="entry name" value="Zn(2)-C6 fungal-type DNA-binding domain"/>
    <property type="match status" value="1"/>
</dbReference>
<dbReference type="EMBL" id="KZ678135">
    <property type="protein sequence ID" value="PSN66736.1"/>
    <property type="molecule type" value="Genomic_DNA"/>
</dbReference>
<evidence type="ECO:0000256" key="1">
    <source>
        <dbReference type="ARBA" id="ARBA00023242"/>
    </source>
</evidence>
<feature type="domain" description="Zn(2)-C6 fungal-type" evidence="3">
    <location>
        <begin position="13"/>
        <end position="43"/>
    </location>
</feature>
<dbReference type="OrthoDB" id="4937900at2759"/>
<evidence type="ECO:0000256" key="2">
    <source>
        <dbReference type="SAM" id="MobiDB-lite"/>
    </source>
</evidence>
<accession>A0A2T2NN79</accession>
<keyword evidence="5" id="KW-1185">Reference proteome</keyword>
<dbReference type="InterPro" id="IPR036864">
    <property type="entry name" value="Zn2-C6_fun-type_DNA-bd_sf"/>
</dbReference>
<dbReference type="CDD" id="cd00067">
    <property type="entry name" value="GAL4"/>
    <property type="match status" value="1"/>
</dbReference>
<dbReference type="PROSITE" id="PS00463">
    <property type="entry name" value="ZN2_CY6_FUNGAL_1"/>
    <property type="match status" value="1"/>
</dbReference>
<organism evidence="4 5">
    <name type="scientific">Corynespora cassiicola Philippines</name>
    <dbReference type="NCBI Taxonomy" id="1448308"/>
    <lineage>
        <taxon>Eukaryota</taxon>
        <taxon>Fungi</taxon>
        <taxon>Dikarya</taxon>
        <taxon>Ascomycota</taxon>
        <taxon>Pezizomycotina</taxon>
        <taxon>Dothideomycetes</taxon>
        <taxon>Pleosporomycetidae</taxon>
        <taxon>Pleosporales</taxon>
        <taxon>Corynesporascaceae</taxon>
        <taxon>Corynespora</taxon>
    </lineage>
</organism>
<reference evidence="4 5" key="1">
    <citation type="journal article" date="2018" name="Front. Microbiol.">
        <title>Genome-Wide Analysis of Corynespora cassiicola Leaf Fall Disease Putative Effectors.</title>
        <authorList>
            <person name="Lopez D."/>
            <person name="Ribeiro S."/>
            <person name="Label P."/>
            <person name="Fumanal B."/>
            <person name="Venisse J.S."/>
            <person name="Kohler A."/>
            <person name="de Oliveira R.R."/>
            <person name="Labutti K."/>
            <person name="Lipzen A."/>
            <person name="Lail K."/>
            <person name="Bauer D."/>
            <person name="Ohm R.A."/>
            <person name="Barry K.W."/>
            <person name="Spatafora J."/>
            <person name="Grigoriev I.V."/>
            <person name="Martin F.M."/>
            <person name="Pujade-Renaud V."/>
        </authorList>
    </citation>
    <scope>NUCLEOTIDE SEQUENCE [LARGE SCALE GENOMIC DNA]</scope>
    <source>
        <strain evidence="4 5">Philippines</strain>
    </source>
</reference>
<evidence type="ECO:0000313" key="5">
    <source>
        <dbReference type="Proteomes" id="UP000240883"/>
    </source>
</evidence>
<protein>
    <recommendedName>
        <fullName evidence="3">Zn(2)-C6 fungal-type domain-containing protein</fullName>
    </recommendedName>
</protein>
<dbReference type="PANTHER" id="PTHR47784:SF5">
    <property type="entry name" value="STEROL UPTAKE CONTROL PROTEIN 2"/>
    <property type="match status" value="1"/>
</dbReference>
<dbReference type="InterPro" id="IPR001138">
    <property type="entry name" value="Zn2Cys6_DnaBD"/>
</dbReference>
<dbReference type="InterPro" id="IPR021858">
    <property type="entry name" value="Fun_TF"/>
</dbReference>
<dbReference type="Pfam" id="PF11951">
    <property type="entry name" value="Fungal_trans_2"/>
    <property type="match status" value="1"/>
</dbReference>
<dbReference type="Pfam" id="PF00172">
    <property type="entry name" value="Zn_clus"/>
    <property type="match status" value="1"/>
</dbReference>
<dbReference type="Proteomes" id="UP000240883">
    <property type="component" value="Unassembled WGS sequence"/>
</dbReference>
<dbReference type="SUPFAM" id="SSF57701">
    <property type="entry name" value="Zn2/Cys6 DNA-binding domain"/>
    <property type="match status" value="1"/>
</dbReference>
<dbReference type="GO" id="GO:0001228">
    <property type="term" value="F:DNA-binding transcription activator activity, RNA polymerase II-specific"/>
    <property type="evidence" value="ECO:0007669"/>
    <property type="project" value="TreeGrafter"/>
</dbReference>
<dbReference type="STRING" id="1448308.A0A2T2NN79"/>
<dbReference type="PROSITE" id="PS50048">
    <property type="entry name" value="ZN2_CY6_FUNGAL_2"/>
    <property type="match status" value="1"/>
</dbReference>
<dbReference type="GO" id="GO:0008270">
    <property type="term" value="F:zinc ion binding"/>
    <property type="evidence" value="ECO:0007669"/>
    <property type="project" value="InterPro"/>
</dbReference>
<keyword evidence="1" id="KW-0539">Nucleus</keyword>
<dbReference type="InterPro" id="IPR053157">
    <property type="entry name" value="Sterol_Uptake_Regulator"/>
</dbReference>
<name>A0A2T2NN79_CORCC</name>
<dbReference type="SMART" id="SM00066">
    <property type="entry name" value="GAL4"/>
    <property type="match status" value="1"/>
</dbReference>